<dbReference type="PANTHER" id="PTHR13947:SF37">
    <property type="entry name" value="LD18367P"/>
    <property type="match status" value="1"/>
</dbReference>
<proteinExistence type="predicted"/>
<dbReference type="SMART" id="SM00347">
    <property type="entry name" value="HTH_MARR"/>
    <property type="match status" value="1"/>
</dbReference>
<dbReference type="eggNOG" id="COG0456">
    <property type="taxonomic scope" value="Bacteria"/>
</dbReference>
<dbReference type="InterPro" id="IPR036390">
    <property type="entry name" value="WH_DNA-bd_sf"/>
</dbReference>
<dbReference type="Pfam" id="PF00583">
    <property type="entry name" value="Acetyltransf_1"/>
    <property type="match status" value="1"/>
</dbReference>
<dbReference type="CDD" id="cd04301">
    <property type="entry name" value="NAT_SF"/>
    <property type="match status" value="1"/>
</dbReference>
<dbReference type="SUPFAM" id="SSF46785">
    <property type="entry name" value="Winged helix' DNA-binding domain"/>
    <property type="match status" value="1"/>
</dbReference>
<dbReference type="InterPro" id="IPR000182">
    <property type="entry name" value="GNAT_dom"/>
</dbReference>
<keyword evidence="1" id="KW-0808">Transferase</keyword>
<evidence type="ECO:0000259" key="3">
    <source>
        <dbReference type="PROSITE" id="PS51186"/>
    </source>
</evidence>
<evidence type="ECO:0000256" key="1">
    <source>
        <dbReference type="ARBA" id="ARBA00022679"/>
    </source>
</evidence>
<reference evidence="4 5" key="1">
    <citation type="journal article" date="2014" name="BMC Genomics">
        <title>Complete genome sequence of producer of the glycopeptide antibiotic Aculeximycin Kutzneria albida DSM 43870T, a representative of minor genus of Pseudonocardiaceae.</title>
        <authorList>
            <person name="Rebets Y."/>
            <person name="Tokovenko B."/>
            <person name="Lushchyk I."/>
            <person name="Ruckert C."/>
            <person name="Zaburannyi N."/>
            <person name="Bechthold A."/>
            <person name="Kalinowski J."/>
            <person name="Luzhetskyy A."/>
        </authorList>
    </citation>
    <scope>NUCLEOTIDE SEQUENCE [LARGE SCALE GENOMIC DNA]</scope>
    <source>
        <strain evidence="4">DSM 43870</strain>
    </source>
</reference>
<dbReference type="InterPro" id="IPR016181">
    <property type="entry name" value="Acyl_CoA_acyltransferase"/>
</dbReference>
<dbReference type="PATRIC" id="fig|1449976.3.peg.3006"/>
<evidence type="ECO:0000313" key="4">
    <source>
        <dbReference type="EMBL" id="AHH96361.1"/>
    </source>
</evidence>
<dbReference type="PROSITE" id="PS50995">
    <property type="entry name" value="HTH_MARR_2"/>
    <property type="match status" value="1"/>
</dbReference>
<dbReference type="Gene3D" id="1.10.10.10">
    <property type="entry name" value="Winged helix-like DNA-binding domain superfamily/Winged helix DNA-binding domain"/>
    <property type="match status" value="1"/>
</dbReference>
<dbReference type="KEGG" id="kal:KALB_2993"/>
<name>W5W749_9PSEU</name>
<dbReference type="InterPro" id="IPR050769">
    <property type="entry name" value="NAT_camello-type"/>
</dbReference>
<dbReference type="InterPro" id="IPR000835">
    <property type="entry name" value="HTH_MarR-typ"/>
</dbReference>
<protein>
    <submittedName>
        <fullName evidence="4">MarR family transcription regulator</fullName>
    </submittedName>
</protein>
<organism evidence="4 5">
    <name type="scientific">Kutzneria albida DSM 43870</name>
    <dbReference type="NCBI Taxonomy" id="1449976"/>
    <lineage>
        <taxon>Bacteria</taxon>
        <taxon>Bacillati</taxon>
        <taxon>Actinomycetota</taxon>
        <taxon>Actinomycetes</taxon>
        <taxon>Pseudonocardiales</taxon>
        <taxon>Pseudonocardiaceae</taxon>
        <taxon>Kutzneria</taxon>
    </lineage>
</organism>
<gene>
    <name evidence="4" type="ORF">KALB_2993</name>
</gene>
<feature type="domain" description="N-acetyltransferase" evidence="3">
    <location>
        <begin position="147"/>
        <end position="303"/>
    </location>
</feature>
<dbReference type="Gene3D" id="3.40.630.30">
    <property type="match status" value="1"/>
</dbReference>
<dbReference type="PROSITE" id="PS51186">
    <property type="entry name" value="GNAT"/>
    <property type="match status" value="1"/>
</dbReference>
<evidence type="ECO:0000313" key="5">
    <source>
        <dbReference type="Proteomes" id="UP000019225"/>
    </source>
</evidence>
<dbReference type="eggNOG" id="COG1846">
    <property type="taxonomic scope" value="Bacteria"/>
</dbReference>
<dbReference type="InterPro" id="IPR036388">
    <property type="entry name" value="WH-like_DNA-bd_sf"/>
</dbReference>
<dbReference type="SUPFAM" id="SSF55729">
    <property type="entry name" value="Acyl-CoA N-acyltransferases (Nat)"/>
    <property type="match status" value="1"/>
</dbReference>
<dbReference type="Proteomes" id="UP000019225">
    <property type="component" value="Chromosome"/>
</dbReference>
<evidence type="ECO:0000259" key="2">
    <source>
        <dbReference type="PROSITE" id="PS50995"/>
    </source>
</evidence>
<dbReference type="OrthoDB" id="273614at2"/>
<dbReference type="Pfam" id="PF12802">
    <property type="entry name" value="MarR_2"/>
    <property type="match status" value="1"/>
</dbReference>
<dbReference type="GO" id="GO:0008080">
    <property type="term" value="F:N-acetyltransferase activity"/>
    <property type="evidence" value="ECO:0007669"/>
    <property type="project" value="InterPro"/>
</dbReference>
<keyword evidence="5" id="KW-1185">Reference proteome</keyword>
<accession>W5W749</accession>
<sequence>MGDRVSEVRAFNRFYTGVVGALGEVHLDTPYSLTESRLIFELAQRESVPVPELRRGLDLDAGYLSRLLARFEADGLVARQRDEQDARRQVVRLLGPGHEAHDLLEERTVDRVGALLADLSEEEQRELLGAMARIQRLLGGGHRAAGYVLRAPRPGDLGWVVHRHGVRYAEEYGWDERFEAMVARIAADYLTGFDPRRDAGWIAEVDGQRAGCVFCVHKDDMTAQLRMLLVEPAARGMGLGSRLVEECVRFARTAGYRDMVLYTDNSLSTARHIYQRAGFTLVDEYEHADYGSGQVAQNWAMTL</sequence>
<dbReference type="HOGENOM" id="CLU_065219_0_0_11"/>
<dbReference type="PANTHER" id="PTHR13947">
    <property type="entry name" value="GNAT FAMILY N-ACETYLTRANSFERASE"/>
    <property type="match status" value="1"/>
</dbReference>
<dbReference type="RefSeq" id="WP_025356495.1">
    <property type="nucleotide sequence ID" value="NZ_CP007155.1"/>
</dbReference>
<feature type="domain" description="HTH marR-type" evidence="2">
    <location>
        <begin position="1"/>
        <end position="136"/>
    </location>
</feature>
<dbReference type="GO" id="GO:0003700">
    <property type="term" value="F:DNA-binding transcription factor activity"/>
    <property type="evidence" value="ECO:0007669"/>
    <property type="project" value="InterPro"/>
</dbReference>
<dbReference type="STRING" id="1449976.KALB_2993"/>
<dbReference type="AlphaFoldDB" id="W5W749"/>
<dbReference type="EMBL" id="CP007155">
    <property type="protein sequence ID" value="AHH96361.1"/>
    <property type="molecule type" value="Genomic_DNA"/>
</dbReference>